<dbReference type="PANTHER" id="PTHR11070">
    <property type="entry name" value="UVRD / RECB / PCRA DNA HELICASE FAMILY MEMBER"/>
    <property type="match status" value="1"/>
</dbReference>
<keyword evidence="3" id="KW-0347">Helicase</keyword>
<dbReference type="PANTHER" id="PTHR11070:SF2">
    <property type="entry name" value="ATP-DEPENDENT DNA HELICASE SRS2"/>
    <property type="match status" value="1"/>
</dbReference>
<reference evidence="6" key="1">
    <citation type="journal article" date="2015" name="Nature">
        <title>Complex archaea that bridge the gap between prokaryotes and eukaryotes.</title>
        <authorList>
            <person name="Spang A."/>
            <person name="Saw J.H."/>
            <person name="Jorgensen S.L."/>
            <person name="Zaremba-Niedzwiedzka K."/>
            <person name="Martijn J."/>
            <person name="Lind A.E."/>
            <person name="van Eijk R."/>
            <person name="Schleper C."/>
            <person name="Guy L."/>
            <person name="Ettema T.J."/>
        </authorList>
    </citation>
    <scope>NUCLEOTIDE SEQUENCE</scope>
</reference>
<dbReference type="GO" id="GO:0003677">
    <property type="term" value="F:DNA binding"/>
    <property type="evidence" value="ECO:0007669"/>
    <property type="project" value="InterPro"/>
</dbReference>
<dbReference type="AlphaFoldDB" id="A0A0F9Q566"/>
<dbReference type="GO" id="GO:0005524">
    <property type="term" value="F:ATP binding"/>
    <property type="evidence" value="ECO:0007669"/>
    <property type="project" value="UniProtKB-KW"/>
</dbReference>
<dbReference type="GO" id="GO:0000725">
    <property type="term" value="P:recombinational repair"/>
    <property type="evidence" value="ECO:0007669"/>
    <property type="project" value="TreeGrafter"/>
</dbReference>
<dbReference type="InterPro" id="IPR027417">
    <property type="entry name" value="P-loop_NTPase"/>
</dbReference>
<protein>
    <recommendedName>
        <fullName evidence="5">UvrD-like helicase ATP-binding domain-containing protein</fullName>
    </recommendedName>
</protein>
<keyword evidence="2" id="KW-0378">Hydrolase</keyword>
<evidence type="ECO:0000313" key="6">
    <source>
        <dbReference type="EMBL" id="KKN32072.1"/>
    </source>
</evidence>
<accession>A0A0F9Q566</accession>
<keyword evidence="4" id="KW-0067">ATP-binding</keyword>
<dbReference type="SUPFAM" id="SSF52540">
    <property type="entry name" value="P-loop containing nucleoside triphosphate hydrolases"/>
    <property type="match status" value="1"/>
</dbReference>
<dbReference type="Gene3D" id="3.40.50.300">
    <property type="entry name" value="P-loop containing nucleotide triphosphate hydrolases"/>
    <property type="match status" value="2"/>
</dbReference>
<dbReference type="PROSITE" id="PS51198">
    <property type="entry name" value="UVRD_HELICASE_ATP_BIND"/>
    <property type="match status" value="1"/>
</dbReference>
<evidence type="ECO:0000256" key="2">
    <source>
        <dbReference type="ARBA" id="ARBA00022801"/>
    </source>
</evidence>
<dbReference type="InterPro" id="IPR000212">
    <property type="entry name" value="DNA_helicase_UvrD/REP"/>
</dbReference>
<name>A0A0F9Q566_9ZZZZ</name>
<gene>
    <name evidence="6" type="ORF">LCGC14_0817630</name>
</gene>
<evidence type="ECO:0000256" key="4">
    <source>
        <dbReference type="ARBA" id="ARBA00022840"/>
    </source>
</evidence>
<evidence type="ECO:0000256" key="3">
    <source>
        <dbReference type="ARBA" id="ARBA00022806"/>
    </source>
</evidence>
<organism evidence="6">
    <name type="scientific">marine sediment metagenome</name>
    <dbReference type="NCBI Taxonomy" id="412755"/>
    <lineage>
        <taxon>unclassified sequences</taxon>
        <taxon>metagenomes</taxon>
        <taxon>ecological metagenomes</taxon>
    </lineage>
</organism>
<comment type="caution">
    <text evidence="6">The sequence shown here is derived from an EMBL/GenBank/DDBJ whole genome shotgun (WGS) entry which is preliminary data.</text>
</comment>
<evidence type="ECO:0000256" key="1">
    <source>
        <dbReference type="ARBA" id="ARBA00022741"/>
    </source>
</evidence>
<sequence>MVRNEENKVNVVNTYVVIGPPGTGKTTYLADQTQKLIIWAREKYAGFHKRPVLLCSLTRAAAAEIAGRDLPIPPESVGTLHAHAYRSLAAPVVAEKHLGDFNKICPNWALSVEKKIDAESPHWDRKHIKLGDVCYAQYHLYRARRTDRKRWNMRVQAFAKHYEKWKEEADVIDFTDMIELALDTIPTPPGDPLVMIADEAQDLSALEYALLQKWGQAAGRLIITGDPYQALYVWRGAHPEIFLDPSIPPDHRKVLSQSYRVPRAVHAASVAWIEQLSTYQTIGYHPRPYEGSVASCRANWRMPKVALDKAEEYLADGKSVMIITSCSYLLGPLLKATRKRGLPFSNPWRRKRGDWNPLQIHRGTSMSRRIVDYLQMDPGIHGKDVGLWTAAEAHNWLSVLKSQGLLTRGAKLYLEHASKQKETEYLKHEQFKGMFEPEAYQQMMRLFLGRLNGTTLEELLGWWESRLLPAKQKAAQYPLTVALNKGPDVLEKAPKLYIGTAHSFKGAEADVVIVFPDLSPAGYREWVVPGEHKDSVIRLFYVALTRARESVLICEPASMCSVNMRGLVNGL</sequence>
<feature type="domain" description="UvrD-like helicase ATP-binding" evidence="5">
    <location>
        <begin position="1"/>
        <end position="262"/>
    </location>
</feature>
<dbReference type="GO" id="GO:0016787">
    <property type="term" value="F:hydrolase activity"/>
    <property type="evidence" value="ECO:0007669"/>
    <property type="project" value="UniProtKB-KW"/>
</dbReference>
<evidence type="ECO:0000259" key="5">
    <source>
        <dbReference type="PROSITE" id="PS51198"/>
    </source>
</evidence>
<dbReference type="GO" id="GO:0043138">
    <property type="term" value="F:3'-5' DNA helicase activity"/>
    <property type="evidence" value="ECO:0007669"/>
    <property type="project" value="TreeGrafter"/>
</dbReference>
<dbReference type="EMBL" id="LAZR01002279">
    <property type="protein sequence ID" value="KKN32072.1"/>
    <property type="molecule type" value="Genomic_DNA"/>
</dbReference>
<keyword evidence="1" id="KW-0547">Nucleotide-binding</keyword>
<dbReference type="Pfam" id="PF00580">
    <property type="entry name" value="UvrD-helicase"/>
    <property type="match status" value="1"/>
</dbReference>
<proteinExistence type="predicted"/>
<dbReference type="InterPro" id="IPR014016">
    <property type="entry name" value="UvrD-like_ATP-bd"/>
</dbReference>